<feature type="transmembrane region" description="Helical" evidence="8">
    <location>
        <begin position="256"/>
        <end position="274"/>
    </location>
</feature>
<evidence type="ECO:0000256" key="1">
    <source>
        <dbReference type="ARBA" id="ARBA00004651"/>
    </source>
</evidence>
<name>A0A317EBR0_9PROT</name>
<dbReference type="InterPro" id="IPR038731">
    <property type="entry name" value="RgtA/B/C-like"/>
</dbReference>
<evidence type="ECO:0000256" key="8">
    <source>
        <dbReference type="SAM" id="Phobius"/>
    </source>
</evidence>
<keyword evidence="4" id="KW-0808">Transferase</keyword>
<keyword evidence="5 8" id="KW-0812">Transmembrane</keyword>
<feature type="transmembrane region" description="Helical" evidence="8">
    <location>
        <begin position="310"/>
        <end position="327"/>
    </location>
</feature>
<evidence type="ECO:0000256" key="7">
    <source>
        <dbReference type="ARBA" id="ARBA00023136"/>
    </source>
</evidence>
<feature type="transmembrane region" description="Helical" evidence="8">
    <location>
        <begin position="201"/>
        <end position="221"/>
    </location>
</feature>
<keyword evidence="6 8" id="KW-1133">Transmembrane helix</keyword>
<evidence type="ECO:0000256" key="3">
    <source>
        <dbReference type="ARBA" id="ARBA00022676"/>
    </source>
</evidence>
<feature type="transmembrane region" description="Helical" evidence="8">
    <location>
        <begin position="20"/>
        <end position="45"/>
    </location>
</feature>
<comment type="subcellular location">
    <subcellularLocation>
        <location evidence="1">Cell membrane</location>
        <topology evidence="1">Multi-pass membrane protein</topology>
    </subcellularLocation>
</comment>
<evidence type="ECO:0000313" key="10">
    <source>
        <dbReference type="EMBL" id="PWR23686.1"/>
    </source>
</evidence>
<proteinExistence type="predicted"/>
<dbReference type="GO" id="GO:0016763">
    <property type="term" value="F:pentosyltransferase activity"/>
    <property type="evidence" value="ECO:0007669"/>
    <property type="project" value="TreeGrafter"/>
</dbReference>
<dbReference type="GO" id="GO:0009103">
    <property type="term" value="P:lipopolysaccharide biosynthetic process"/>
    <property type="evidence" value="ECO:0007669"/>
    <property type="project" value="UniProtKB-ARBA"/>
</dbReference>
<dbReference type="PANTHER" id="PTHR33908:SF11">
    <property type="entry name" value="MEMBRANE PROTEIN"/>
    <property type="match status" value="1"/>
</dbReference>
<reference evidence="11" key="1">
    <citation type="submission" date="2018-05" db="EMBL/GenBank/DDBJ databases">
        <title>Zavarzinia sp. HR-AS.</title>
        <authorList>
            <person name="Lee Y."/>
            <person name="Jeon C.O."/>
        </authorList>
    </citation>
    <scope>NUCLEOTIDE SEQUENCE [LARGE SCALE GENOMIC DNA]</scope>
    <source>
        <strain evidence="11">DSM 1231</strain>
    </source>
</reference>
<dbReference type="RefSeq" id="WP_109919716.1">
    <property type="nucleotide sequence ID" value="NZ_QGLF01000001.1"/>
</dbReference>
<feature type="transmembrane region" description="Helical" evidence="8">
    <location>
        <begin position="286"/>
        <end position="304"/>
    </location>
</feature>
<keyword evidence="7 8" id="KW-0472">Membrane</keyword>
<keyword evidence="3" id="KW-0328">Glycosyltransferase</keyword>
<feature type="domain" description="Glycosyltransferase RgtA/B/C/D-like" evidence="9">
    <location>
        <begin position="63"/>
        <end position="221"/>
    </location>
</feature>
<comment type="caution">
    <text evidence="10">The sequence shown here is derived from an EMBL/GenBank/DDBJ whole genome shotgun (WGS) entry which is preliminary data.</text>
</comment>
<dbReference type="GO" id="GO:0005886">
    <property type="term" value="C:plasma membrane"/>
    <property type="evidence" value="ECO:0007669"/>
    <property type="project" value="UniProtKB-SubCell"/>
</dbReference>
<evidence type="ECO:0000256" key="2">
    <source>
        <dbReference type="ARBA" id="ARBA00022475"/>
    </source>
</evidence>
<keyword evidence="11" id="KW-1185">Reference proteome</keyword>
<dbReference type="OrthoDB" id="9811222at2"/>
<protein>
    <recommendedName>
        <fullName evidence="9">Glycosyltransferase RgtA/B/C/D-like domain-containing protein</fullName>
    </recommendedName>
</protein>
<gene>
    <name evidence="10" type="ORF">DKG75_03720</name>
</gene>
<keyword evidence="2" id="KW-1003">Cell membrane</keyword>
<feature type="transmembrane region" description="Helical" evidence="8">
    <location>
        <begin position="168"/>
        <end position="189"/>
    </location>
</feature>
<dbReference type="PANTHER" id="PTHR33908">
    <property type="entry name" value="MANNOSYLTRANSFERASE YKCB-RELATED"/>
    <property type="match status" value="1"/>
</dbReference>
<evidence type="ECO:0000256" key="6">
    <source>
        <dbReference type="ARBA" id="ARBA00022989"/>
    </source>
</evidence>
<evidence type="ECO:0000256" key="4">
    <source>
        <dbReference type="ARBA" id="ARBA00022679"/>
    </source>
</evidence>
<dbReference type="EMBL" id="QGLF01000001">
    <property type="protein sequence ID" value="PWR23686.1"/>
    <property type="molecule type" value="Genomic_DNA"/>
</dbReference>
<dbReference type="InterPro" id="IPR050297">
    <property type="entry name" value="LipidA_mod_glycosyltrf_83"/>
</dbReference>
<evidence type="ECO:0000313" key="11">
    <source>
        <dbReference type="Proteomes" id="UP000246077"/>
    </source>
</evidence>
<sequence>MTARPAAPRPEPADRDAFRAVVAVALGLALFRLAVLFIGGMPLYLDEAQYWFWGQDPAFGYFSKPPLIGWAIAATTAVCGDGPACVKASSPLAYAVAPIFAYLLGRNMFSVRVGLYAAIGFATLPGVAFSGFIVSTDPLLLLCWTGALWAFERGLATGGRRYWACAGLFLGFGMLAKYAMAYFFAPALIVTLLGTYGRRSWGGLLLAAGIGLAVLSPNLIWNALSGFETFKHTAANASVGAHVGNLAGVLDFLADQAAIVGPILAVVLIATLVRPRGLFLVPAFRLLAWFSLPILGLLVVQAFLSRAHGNWAAVAYPALSLFLFAALDRLDYRRLLRATIGFHAGAFLVIGVALAVGQVPFVTLSTATDPFRWIRGWDRLAQAVEGRRAVPGGRPLAVITTERGATAELIYHLRDSDALVRRWSADENNPDDHFAMVLDLDDALGCDAVIVSRGPELPAALAGRFDSVEGPVRIDMRPYEDRKGTYHLFIGKRFGRIDAADNTCRSITRTGRRL</sequence>
<dbReference type="Pfam" id="PF13231">
    <property type="entry name" value="PMT_2"/>
    <property type="match status" value="1"/>
</dbReference>
<accession>A0A317EBR0</accession>
<feature type="transmembrane region" description="Helical" evidence="8">
    <location>
        <begin position="339"/>
        <end position="361"/>
    </location>
</feature>
<evidence type="ECO:0000259" key="9">
    <source>
        <dbReference type="Pfam" id="PF13231"/>
    </source>
</evidence>
<dbReference type="Proteomes" id="UP000246077">
    <property type="component" value="Unassembled WGS sequence"/>
</dbReference>
<organism evidence="10 11">
    <name type="scientific">Zavarzinia compransoris</name>
    <dbReference type="NCBI Taxonomy" id="1264899"/>
    <lineage>
        <taxon>Bacteria</taxon>
        <taxon>Pseudomonadati</taxon>
        <taxon>Pseudomonadota</taxon>
        <taxon>Alphaproteobacteria</taxon>
        <taxon>Rhodospirillales</taxon>
        <taxon>Zavarziniaceae</taxon>
        <taxon>Zavarzinia</taxon>
    </lineage>
</organism>
<feature type="transmembrane region" description="Helical" evidence="8">
    <location>
        <begin position="113"/>
        <end position="133"/>
    </location>
</feature>
<evidence type="ECO:0000256" key="5">
    <source>
        <dbReference type="ARBA" id="ARBA00022692"/>
    </source>
</evidence>
<dbReference type="AlphaFoldDB" id="A0A317EBR0"/>